<name>A0A371ENL2_MUCPR</name>
<protein>
    <submittedName>
        <fullName evidence="1">Uncharacterized protein</fullName>
    </submittedName>
</protein>
<evidence type="ECO:0000313" key="1">
    <source>
        <dbReference type="EMBL" id="RDX67645.1"/>
    </source>
</evidence>
<dbReference type="Proteomes" id="UP000257109">
    <property type="component" value="Unassembled WGS sequence"/>
</dbReference>
<reference evidence="1" key="1">
    <citation type="submission" date="2018-05" db="EMBL/GenBank/DDBJ databases">
        <title>Draft genome of Mucuna pruriens seed.</title>
        <authorList>
            <person name="Nnadi N.E."/>
            <person name="Vos R."/>
            <person name="Hasami M.H."/>
            <person name="Devisetty U.K."/>
            <person name="Aguiy J.C."/>
        </authorList>
    </citation>
    <scope>NUCLEOTIDE SEQUENCE [LARGE SCALE GENOMIC DNA]</scope>
    <source>
        <strain evidence="1">JCA_2017</strain>
    </source>
</reference>
<organism evidence="1 2">
    <name type="scientific">Mucuna pruriens</name>
    <name type="common">Velvet bean</name>
    <name type="synonym">Dolichos pruriens</name>
    <dbReference type="NCBI Taxonomy" id="157652"/>
    <lineage>
        <taxon>Eukaryota</taxon>
        <taxon>Viridiplantae</taxon>
        <taxon>Streptophyta</taxon>
        <taxon>Embryophyta</taxon>
        <taxon>Tracheophyta</taxon>
        <taxon>Spermatophyta</taxon>
        <taxon>Magnoliopsida</taxon>
        <taxon>eudicotyledons</taxon>
        <taxon>Gunneridae</taxon>
        <taxon>Pentapetalae</taxon>
        <taxon>rosids</taxon>
        <taxon>fabids</taxon>
        <taxon>Fabales</taxon>
        <taxon>Fabaceae</taxon>
        <taxon>Papilionoideae</taxon>
        <taxon>50 kb inversion clade</taxon>
        <taxon>NPAAA clade</taxon>
        <taxon>indigoferoid/millettioid clade</taxon>
        <taxon>Phaseoleae</taxon>
        <taxon>Mucuna</taxon>
    </lineage>
</organism>
<feature type="non-terminal residue" evidence="1">
    <location>
        <position position="1"/>
    </location>
</feature>
<comment type="caution">
    <text evidence="1">The sequence shown here is derived from an EMBL/GenBank/DDBJ whole genome shotgun (WGS) entry which is preliminary data.</text>
</comment>
<keyword evidence="2" id="KW-1185">Reference proteome</keyword>
<proteinExistence type="predicted"/>
<evidence type="ECO:0000313" key="2">
    <source>
        <dbReference type="Proteomes" id="UP000257109"/>
    </source>
</evidence>
<dbReference type="AlphaFoldDB" id="A0A371ENL2"/>
<dbReference type="EMBL" id="QJKJ01012898">
    <property type="protein sequence ID" value="RDX67645.1"/>
    <property type="molecule type" value="Genomic_DNA"/>
</dbReference>
<sequence>MSMRRVGVSFCLAKNGTDLRPSSREAGWYQTSSSRVEHLIVKRKDLDRTMKNEGHIVNRPPMFKRQN</sequence>
<accession>A0A371ENL2</accession>
<gene>
    <name evidence="1" type="ORF">CR513_53446</name>
</gene>